<protein>
    <recommendedName>
        <fullName evidence="2">DUF6598 domain-containing protein</fullName>
    </recommendedName>
</protein>
<dbReference type="Pfam" id="PF20241">
    <property type="entry name" value="DUF6598"/>
    <property type="match status" value="1"/>
</dbReference>
<evidence type="ECO:0000313" key="4">
    <source>
        <dbReference type="Proteomes" id="UP000275267"/>
    </source>
</evidence>
<dbReference type="OrthoDB" id="680923at2759"/>
<sequence>MGNSKEEKLRKQLKRYEEYRRKMDEEELHRDPEELTDPYAYQARLFEERWNMLYLNRYGRFEDNTSIPCKRYTVNPAPYGGRKSDTLQNPYLVLTGPVRGVVFAGPVVFEVLLYVRGATESDDKELSLLAASLTMFFNCPLTSLLITKSYTSRLSTLDFKLGHIVYSTEATISVQVISGPGPDGFHGRFAAVADIDEEFVLLDSEDENVPICGGEIKLSRCVVSVVSFEKLRVSVKARQGGRVFRGGVDFTPQGMGANSRTLDIGFCKMEFTVDWSRFSYSAT</sequence>
<reference evidence="4" key="1">
    <citation type="journal article" date="2019" name="Nat. Commun.">
        <title>The genome of broomcorn millet.</title>
        <authorList>
            <person name="Zou C."/>
            <person name="Miki D."/>
            <person name="Li D."/>
            <person name="Tang Q."/>
            <person name="Xiao L."/>
            <person name="Rajput S."/>
            <person name="Deng P."/>
            <person name="Jia W."/>
            <person name="Huang R."/>
            <person name="Zhang M."/>
            <person name="Sun Y."/>
            <person name="Hu J."/>
            <person name="Fu X."/>
            <person name="Schnable P.S."/>
            <person name="Li F."/>
            <person name="Zhang H."/>
            <person name="Feng B."/>
            <person name="Zhu X."/>
            <person name="Liu R."/>
            <person name="Schnable J.C."/>
            <person name="Zhu J.-K."/>
            <person name="Zhang H."/>
        </authorList>
    </citation>
    <scope>NUCLEOTIDE SEQUENCE [LARGE SCALE GENOMIC DNA]</scope>
</reference>
<evidence type="ECO:0000313" key="3">
    <source>
        <dbReference type="EMBL" id="RLM66671.1"/>
    </source>
</evidence>
<dbReference type="AlphaFoldDB" id="A0A3L6Q0X1"/>
<dbReference type="PANTHER" id="PTHR33065:SF153">
    <property type="entry name" value="DUF6598 DOMAIN-CONTAINING PROTEIN"/>
    <property type="match status" value="1"/>
</dbReference>
<comment type="caution">
    <text evidence="3">The sequence shown here is derived from an EMBL/GenBank/DDBJ whole genome shotgun (WGS) entry which is preliminary data.</text>
</comment>
<accession>A0A3L6Q0X1</accession>
<feature type="domain" description="DUF6598" evidence="2">
    <location>
        <begin position="86"/>
        <end position="273"/>
    </location>
</feature>
<organism evidence="3 4">
    <name type="scientific">Panicum miliaceum</name>
    <name type="common">Proso millet</name>
    <name type="synonym">Broomcorn millet</name>
    <dbReference type="NCBI Taxonomy" id="4540"/>
    <lineage>
        <taxon>Eukaryota</taxon>
        <taxon>Viridiplantae</taxon>
        <taxon>Streptophyta</taxon>
        <taxon>Embryophyta</taxon>
        <taxon>Tracheophyta</taxon>
        <taxon>Spermatophyta</taxon>
        <taxon>Magnoliopsida</taxon>
        <taxon>Liliopsida</taxon>
        <taxon>Poales</taxon>
        <taxon>Poaceae</taxon>
        <taxon>PACMAD clade</taxon>
        <taxon>Panicoideae</taxon>
        <taxon>Panicodae</taxon>
        <taxon>Paniceae</taxon>
        <taxon>Panicinae</taxon>
        <taxon>Panicum</taxon>
        <taxon>Panicum sect. Panicum</taxon>
    </lineage>
</organism>
<name>A0A3L6Q0X1_PANMI</name>
<dbReference type="Proteomes" id="UP000275267">
    <property type="component" value="Unassembled WGS sequence"/>
</dbReference>
<proteinExistence type="predicted"/>
<evidence type="ECO:0000259" key="2">
    <source>
        <dbReference type="Pfam" id="PF20241"/>
    </source>
</evidence>
<dbReference type="PANTHER" id="PTHR33065">
    <property type="entry name" value="OS07G0486400 PROTEIN"/>
    <property type="match status" value="1"/>
</dbReference>
<gene>
    <name evidence="3" type="ORF">C2845_PM16G10200</name>
</gene>
<dbReference type="InterPro" id="IPR046533">
    <property type="entry name" value="DUF6598"/>
</dbReference>
<keyword evidence="1" id="KW-0175">Coiled coil</keyword>
<feature type="coiled-coil region" evidence="1">
    <location>
        <begin position="2"/>
        <end position="29"/>
    </location>
</feature>
<dbReference type="EMBL" id="PQIB02000015">
    <property type="protein sequence ID" value="RLM66671.1"/>
    <property type="molecule type" value="Genomic_DNA"/>
</dbReference>
<evidence type="ECO:0000256" key="1">
    <source>
        <dbReference type="SAM" id="Coils"/>
    </source>
</evidence>
<keyword evidence="4" id="KW-1185">Reference proteome</keyword>